<dbReference type="Proteomes" id="UP000245959">
    <property type="component" value="Unassembled WGS sequence"/>
</dbReference>
<evidence type="ECO:0000313" key="2">
    <source>
        <dbReference type="Proteomes" id="UP000245959"/>
    </source>
</evidence>
<dbReference type="GO" id="GO:0005198">
    <property type="term" value="F:structural molecule activity"/>
    <property type="evidence" value="ECO:0007669"/>
    <property type="project" value="InterPro"/>
</dbReference>
<dbReference type="GO" id="GO:0019068">
    <property type="term" value="P:virion assembly"/>
    <property type="evidence" value="ECO:0007669"/>
    <property type="project" value="InterPro"/>
</dbReference>
<name>A0A2U1B6F7_9BACT</name>
<proteinExistence type="predicted"/>
<evidence type="ECO:0000313" key="1">
    <source>
        <dbReference type="EMBL" id="PVY44255.1"/>
    </source>
</evidence>
<accession>A0A2U1B6F7</accession>
<dbReference type="AlphaFoldDB" id="A0A2U1B6F7"/>
<reference evidence="1 2" key="1">
    <citation type="submission" date="2018-04" db="EMBL/GenBank/DDBJ databases">
        <title>Genomic Encyclopedia of Type Strains, Phase IV (KMG-IV): sequencing the most valuable type-strain genomes for metagenomic binning, comparative biology and taxonomic classification.</title>
        <authorList>
            <person name="Goeker M."/>
        </authorList>
    </citation>
    <scope>NUCLEOTIDE SEQUENCE [LARGE SCALE GENOMIC DNA]</scope>
    <source>
        <strain evidence="1 2">DSM 14823</strain>
    </source>
</reference>
<gene>
    <name evidence="1" type="ORF">C8D82_10710</name>
</gene>
<dbReference type="InterPro" id="IPR006429">
    <property type="entry name" value="Phage_lambda_portal"/>
</dbReference>
<dbReference type="Pfam" id="PF05136">
    <property type="entry name" value="Phage_portal_2"/>
    <property type="match status" value="1"/>
</dbReference>
<dbReference type="EMBL" id="QEKH01000007">
    <property type="protein sequence ID" value="PVY44255.1"/>
    <property type="molecule type" value="Genomic_DNA"/>
</dbReference>
<keyword evidence="2" id="KW-1185">Reference proteome</keyword>
<sequence length="353" mass="40355">MFIRIIKDSKNPYGISFKLIDSLCIDFEKNRPSSNYENAIVAGIEIDKDYRPVRYYYKEGDTDNYATGQTEIIPADQIIHIYKKEFIGQVRGFSEICASIDSLKQLDDYAIAELFAAKIAACQNVFYERTGNTAGDWMDQEEGEDKGEFLSAMSPGESSIVPKGYTVKSISPNHPNTNFSGFVKAIVKRIASSVGVSYNRLAHDYEAVNYSSLREASIDEAKTYSNIQQFFVDNWKTFEYELFLKSYLMNFDTSLKPSKLKDYLNYNFICRKDGLFDPAKEIIAVERRLKLGLSNPIIELESMGYDPEEVVQGWVRWNELLKTHNITFKDDGESLPLDAVNQFNEESSHPEDE</sequence>
<organism evidence="1 2">
    <name type="scientific">Victivallis vadensis</name>
    <dbReference type="NCBI Taxonomy" id="172901"/>
    <lineage>
        <taxon>Bacteria</taxon>
        <taxon>Pseudomonadati</taxon>
        <taxon>Lentisphaerota</taxon>
        <taxon>Lentisphaeria</taxon>
        <taxon>Victivallales</taxon>
        <taxon>Victivallaceae</taxon>
        <taxon>Victivallis</taxon>
    </lineage>
</organism>
<protein>
    <submittedName>
        <fullName evidence="1">Lambda family phage portal protein</fullName>
    </submittedName>
</protein>
<comment type="caution">
    <text evidence="1">The sequence shown here is derived from an EMBL/GenBank/DDBJ whole genome shotgun (WGS) entry which is preliminary data.</text>
</comment>